<accession>A0ABS9S9Q4</accession>
<gene>
    <name evidence="1" type="ORF">MLE19_16050</name>
</gene>
<sequence>MTKRKFEIKVKKEIEGIISEEVANFNLNIINIEPVIDCNNDGEALVQLNLNKGNTVKTSTATLLYSKKVSKKEDNLNASIFLDNKSVYKLIKDFKGSLSSEVVKNKEYPEVVDNTIVKLLLAIYKKRKKEYVL</sequence>
<proteinExistence type="predicted"/>
<dbReference type="Proteomes" id="UP001320609">
    <property type="component" value="Unassembled WGS sequence"/>
</dbReference>
<reference evidence="1 2" key="1">
    <citation type="submission" date="2022-03" db="EMBL/GenBank/DDBJ databases">
        <title>Genomic signatures underlying metal tolerance in selected Arctic bacterial isolates.</title>
        <authorList>
            <person name="Thomas F.A."/>
            <person name="Venkatachalam S."/>
            <person name="Krishnan K.P."/>
        </authorList>
    </citation>
    <scope>NUCLEOTIDE SEQUENCE [LARGE SCALE GENOMIC DNA]</scope>
    <source>
        <strain evidence="1 2">HM116</strain>
    </source>
</reference>
<protein>
    <submittedName>
        <fullName evidence="1">Uncharacterized protein</fullName>
    </submittedName>
</protein>
<keyword evidence="2" id="KW-1185">Reference proteome</keyword>
<evidence type="ECO:0000313" key="1">
    <source>
        <dbReference type="EMBL" id="MCH4812848.1"/>
    </source>
</evidence>
<comment type="caution">
    <text evidence="1">The sequence shown here is derived from an EMBL/GenBank/DDBJ whole genome shotgun (WGS) entry which is preliminary data.</text>
</comment>
<evidence type="ECO:0000313" key="2">
    <source>
        <dbReference type="Proteomes" id="UP001320609"/>
    </source>
</evidence>
<name>A0ABS9S9Q4_9GAMM</name>
<dbReference type="EMBL" id="JAKVTW010000013">
    <property type="protein sequence ID" value="MCH4812848.1"/>
    <property type="molecule type" value="Genomic_DNA"/>
</dbReference>
<organism evidence="1 2">
    <name type="scientific">Vreelandella neptunia</name>
    <dbReference type="NCBI Taxonomy" id="115551"/>
    <lineage>
        <taxon>Bacteria</taxon>
        <taxon>Pseudomonadati</taxon>
        <taxon>Pseudomonadota</taxon>
        <taxon>Gammaproteobacteria</taxon>
        <taxon>Oceanospirillales</taxon>
        <taxon>Halomonadaceae</taxon>
        <taxon>Vreelandella</taxon>
    </lineage>
</organism>
<dbReference type="RefSeq" id="WP_240719142.1">
    <property type="nucleotide sequence ID" value="NZ_JAKVTW010000013.1"/>
</dbReference>